<feature type="domain" description="Transglutaminase-like" evidence="1">
    <location>
        <begin position="267"/>
        <end position="326"/>
    </location>
</feature>
<dbReference type="STRING" id="89093.SAMN04488558_10882"/>
<dbReference type="InterPro" id="IPR002931">
    <property type="entry name" value="Transglutaminase-like"/>
</dbReference>
<evidence type="ECO:0000313" key="2">
    <source>
        <dbReference type="EMBL" id="SEQ33391.1"/>
    </source>
</evidence>
<dbReference type="Proteomes" id="UP000198833">
    <property type="component" value="Unassembled WGS sequence"/>
</dbReference>
<dbReference type="PANTHER" id="PTHR46333:SF2">
    <property type="entry name" value="CYTOKINESIS PROTEIN 3"/>
    <property type="match status" value="1"/>
</dbReference>
<dbReference type="InterPro" id="IPR052557">
    <property type="entry name" value="CAP/Cytokinesis_protein"/>
</dbReference>
<dbReference type="Gene3D" id="3.10.620.30">
    <property type="match status" value="1"/>
</dbReference>
<dbReference type="EMBL" id="FOEN01000008">
    <property type="protein sequence ID" value="SEQ33391.1"/>
    <property type="molecule type" value="Genomic_DNA"/>
</dbReference>
<accession>A0A1H9F648</accession>
<dbReference type="AlphaFoldDB" id="A0A1H9F648"/>
<reference evidence="2 3" key="1">
    <citation type="submission" date="2016-10" db="EMBL/GenBank/DDBJ databases">
        <authorList>
            <person name="de Groot N.N."/>
        </authorList>
    </citation>
    <scope>NUCLEOTIDE SEQUENCE [LARGE SCALE GENOMIC DNA]</scope>
    <source>
        <strain evidence="2 3">DSM 15695</strain>
    </source>
</reference>
<dbReference type="Pfam" id="PF01841">
    <property type="entry name" value="Transglut_core"/>
    <property type="match status" value="1"/>
</dbReference>
<dbReference type="OrthoDB" id="9788327at2"/>
<dbReference type="SMART" id="SM00460">
    <property type="entry name" value="TGc"/>
    <property type="match status" value="1"/>
</dbReference>
<proteinExistence type="predicted"/>
<name>A0A1H9F648_9LACT</name>
<dbReference type="PANTHER" id="PTHR46333">
    <property type="entry name" value="CYTOKINESIS PROTEIN 3"/>
    <property type="match status" value="1"/>
</dbReference>
<gene>
    <name evidence="2" type="ORF">SAMN04488558_10882</name>
</gene>
<keyword evidence="3" id="KW-1185">Reference proteome</keyword>
<evidence type="ECO:0000259" key="1">
    <source>
        <dbReference type="SMART" id="SM00460"/>
    </source>
</evidence>
<dbReference type="InterPro" id="IPR038765">
    <property type="entry name" value="Papain-like_cys_pep_sf"/>
</dbReference>
<protein>
    <submittedName>
        <fullName evidence="2">Transglutaminase-like superfamily protein</fullName>
    </submittedName>
</protein>
<organism evidence="2 3">
    <name type="scientific">Ignavigranum ruoffiae</name>
    <dbReference type="NCBI Taxonomy" id="89093"/>
    <lineage>
        <taxon>Bacteria</taxon>
        <taxon>Bacillati</taxon>
        <taxon>Bacillota</taxon>
        <taxon>Bacilli</taxon>
        <taxon>Lactobacillales</taxon>
        <taxon>Aerococcaceae</taxon>
        <taxon>Ignavigranum</taxon>
    </lineage>
</organism>
<sequence>MKKLFLAMLICCGLFMVNQEIHLDSIIASFTAQAVETQATVVVGQDQAIDFETIEFDQAIEAEQLLTDLSEISTAQLGRSTQKLTYLDQSGQRQTLNLAVWVLQPINLEDLYGLENQINDYMASFEDQPLILNFEGWLDQERLNQLVNQQMKAGTYLSAITFRIDHQLNYTYYPDGRVDVTLEIDKYNHHNWQEEQAVNQYVQDVIDQLSLSRDQFTDEEMVRQVHDYIIHHAAYATPNDSEYLVGGSSSADVDTIAGISIHSPYAIIQEGRGVCQAYAALFQKFCDYLEIPCVFVLGQRDNDGLETHAWNKVMIDGQWYNIDLTWDDPIIGQESNDLISGGERDQYYLKSDATFQVDHQFETGLEFPSPADYEQY</sequence>
<dbReference type="SUPFAM" id="SSF54001">
    <property type="entry name" value="Cysteine proteinases"/>
    <property type="match status" value="1"/>
</dbReference>
<dbReference type="RefSeq" id="WP_092572270.1">
    <property type="nucleotide sequence ID" value="NZ_CALUDV010000005.1"/>
</dbReference>
<evidence type="ECO:0000313" key="3">
    <source>
        <dbReference type="Proteomes" id="UP000198833"/>
    </source>
</evidence>
<dbReference type="GO" id="GO:0005737">
    <property type="term" value="C:cytoplasm"/>
    <property type="evidence" value="ECO:0007669"/>
    <property type="project" value="TreeGrafter"/>
</dbReference>